<proteinExistence type="predicted"/>
<protein>
    <submittedName>
        <fullName evidence="1">Putative transposase for insertion sequence NGRIS-22a</fullName>
    </submittedName>
</protein>
<dbReference type="PATRIC" id="fig|1088721.7.peg.5393"/>
<reference evidence="1 2" key="1">
    <citation type="journal article" date="2012" name="J. Bacteriol.">
        <title>Genome sequence of benzo(a)pyrene-degrading bacterium Novosphingobium pentaromativorans US6-1.</title>
        <authorList>
            <person name="Luo Y.R."/>
            <person name="Kang S.G."/>
            <person name="Kim S.J."/>
            <person name="Kim M.R."/>
            <person name="Li N."/>
            <person name="Lee J.H."/>
            <person name="Kwon K.K."/>
        </authorList>
    </citation>
    <scope>NUCLEOTIDE SEQUENCE [LARGE SCALE GENOMIC DNA]</scope>
    <source>
        <strain evidence="1 2">US6-1</strain>
    </source>
</reference>
<evidence type="ECO:0000313" key="1">
    <source>
        <dbReference type="EMBL" id="EHJ58247.1"/>
    </source>
</evidence>
<dbReference type="KEGG" id="npn:JI59_25955"/>
<name>G6EKE4_9SPHN</name>
<dbReference type="OrthoDB" id="8279228at2"/>
<dbReference type="AlphaFoldDB" id="G6EKE4"/>
<dbReference type="Proteomes" id="UP000004030">
    <property type="component" value="Unassembled WGS sequence"/>
</dbReference>
<organism evidence="1 2">
    <name type="scientific">Novosphingobium pentaromativorans US6-1</name>
    <dbReference type="NCBI Taxonomy" id="1088721"/>
    <lineage>
        <taxon>Bacteria</taxon>
        <taxon>Pseudomonadati</taxon>
        <taxon>Pseudomonadota</taxon>
        <taxon>Alphaproteobacteria</taxon>
        <taxon>Sphingomonadales</taxon>
        <taxon>Sphingomonadaceae</taxon>
        <taxon>Novosphingobium</taxon>
    </lineage>
</organism>
<dbReference type="EMBL" id="AGFM01000093">
    <property type="protein sequence ID" value="EHJ58247.1"/>
    <property type="molecule type" value="Genomic_DNA"/>
</dbReference>
<comment type="caution">
    <text evidence="1">The sequence shown here is derived from an EMBL/GenBank/DDBJ whole genome shotgun (WGS) entry which is preliminary data.</text>
</comment>
<gene>
    <name evidence="1" type="ORF">NSU_4815</name>
</gene>
<evidence type="ECO:0000313" key="2">
    <source>
        <dbReference type="Proteomes" id="UP000004030"/>
    </source>
</evidence>
<accession>G6EKE4</accession>
<keyword evidence="2" id="KW-1185">Reference proteome</keyword>
<sequence>MRQKRIFQSSLFDLFADHQIGRVLKAISGWLDVQTELLPLLAADLVGLASRTRRARGYRENRFCGALCSSNIAS</sequence>